<evidence type="ECO:0000256" key="6">
    <source>
        <dbReference type="ARBA" id="ARBA00022833"/>
    </source>
</evidence>
<evidence type="ECO:0000256" key="7">
    <source>
        <dbReference type="ARBA" id="ARBA00023049"/>
    </source>
</evidence>
<protein>
    <submittedName>
        <fullName evidence="10">Penicillin-insensitive murein endopeptidase</fullName>
    </submittedName>
</protein>
<dbReference type="EMBL" id="QURN01000001">
    <property type="protein sequence ID" value="RFC69630.1"/>
    <property type="molecule type" value="Genomic_DNA"/>
</dbReference>
<dbReference type="InterPro" id="IPR009045">
    <property type="entry name" value="Zn_M74/Hedgehog-like"/>
</dbReference>
<dbReference type="GO" id="GO:0004252">
    <property type="term" value="F:serine-type endopeptidase activity"/>
    <property type="evidence" value="ECO:0007669"/>
    <property type="project" value="InterPro"/>
</dbReference>
<evidence type="ECO:0000256" key="3">
    <source>
        <dbReference type="ARBA" id="ARBA00022729"/>
    </source>
</evidence>
<proteinExistence type="predicted"/>
<keyword evidence="6" id="KW-0862">Zinc</keyword>
<evidence type="ECO:0000313" key="10">
    <source>
        <dbReference type="EMBL" id="RFC69630.1"/>
    </source>
</evidence>
<dbReference type="GO" id="GO:0006508">
    <property type="term" value="P:proteolysis"/>
    <property type="evidence" value="ECO:0007669"/>
    <property type="project" value="UniProtKB-KW"/>
</dbReference>
<keyword evidence="2" id="KW-0479">Metal-binding</keyword>
<reference evidence="11" key="1">
    <citation type="submission" date="2018-08" db="EMBL/GenBank/DDBJ databases">
        <authorList>
            <person name="Im W.T."/>
        </authorList>
    </citation>
    <scope>NUCLEOTIDE SEQUENCE [LARGE SCALE GENOMIC DNA]</scope>
    <source>
        <strain evidence="11">LA-28</strain>
    </source>
</reference>
<feature type="signal peptide" evidence="9">
    <location>
        <begin position="1"/>
        <end position="33"/>
    </location>
</feature>
<dbReference type="Gene3D" id="3.30.1380.10">
    <property type="match status" value="1"/>
</dbReference>
<evidence type="ECO:0000256" key="2">
    <source>
        <dbReference type="ARBA" id="ARBA00022723"/>
    </source>
</evidence>
<dbReference type="SUPFAM" id="SSF55166">
    <property type="entry name" value="Hedgehog/DD-peptidase"/>
    <property type="match status" value="1"/>
</dbReference>
<keyword evidence="11" id="KW-1185">Reference proteome</keyword>
<evidence type="ECO:0000256" key="1">
    <source>
        <dbReference type="ARBA" id="ARBA00022670"/>
    </source>
</evidence>
<keyword evidence="5" id="KW-0378">Hydrolase</keyword>
<comment type="caution">
    <text evidence="10">The sequence shown here is derived from an EMBL/GenBank/DDBJ whole genome shotgun (WGS) entry which is preliminary data.</text>
</comment>
<keyword evidence="1" id="KW-0645">Protease</keyword>
<dbReference type="Proteomes" id="UP000262379">
    <property type="component" value="Unassembled WGS sequence"/>
</dbReference>
<dbReference type="RefSeq" id="WP_116622252.1">
    <property type="nucleotide sequence ID" value="NZ_QURN01000001.1"/>
</dbReference>
<dbReference type="GO" id="GO:0030288">
    <property type="term" value="C:outer membrane-bounded periplasmic space"/>
    <property type="evidence" value="ECO:0007669"/>
    <property type="project" value="InterPro"/>
</dbReference>
<accession>A0A371XK76</accession>
<feature type="chain" id="PRO_5016803527" evidence="9">
    <location>
        <begin position="34"/>
        <end position="362"/>
    </location>
</feature>
<dbReference type="GO" id="GO:0008237">
    <property type="term" value="F:metallopeptidase activity"/>
    <property type="evidence" value="ECO:0007669"/>
    <property type="project" value="UniProtKB-KW"/>
</dbReference>
<evidence type="ECO:0000256" key="8">
    <source>
        <dbReference type="SAM" id="MobiDB-lite"/>
    </source>
</evidence>
<organism evidence="10 11">
    <name type="scientific">Mesorhizobium denitrificans</name>
    <dbReference type="NCBI Taxonomy" id="2294114"/>
    <lineage>
        <taxon>Bacteria</taxon>
        <taxon>Pseudomonadati</taxon>
        <taxon>Pseudomonadota</taxon>
        <taxon>Alphaproteobacteria</taxon>
        <taxon>Hyphomicrobiales</taxon>
        <taxon>Phyllobacteriaceae</taxon>
        <taxon>Mesorhizobium</taxon>
    </lineage>
</organism>
<evidence type="ECO:0000256" key="5">
    <source>
        <dbReference type="ARBA" id="ARBA00022801"/>
    </source>
</evidence>
<evidence type="ECO:0000313" key="11">
    <source>
        <dbReference type="Proteomes" id="UP000262379"/>
    </source>
</evidence>
<keyword evidence="3 9" id="KW-0732">Signal</keyword>
<keyword evidence="4" id="KW-0574">Periplasm</keyword>
<sequence length="362" mass="38968">MSGPAQKGRLKRKAGWLLAVAIGFGVLAQSAQSDELAKNAFGAKSLPAASEPHSYGFYSKGCFSGGMAIAADGPTWQAMRLSRNRRWGHPTMIRLLEKLSHDAVQDGWPGLLIGDISQPRGGPMLTGHASHQIGLDADIWFTPMPDKRLSAAQRESVSAVSMIKKGGLTVDDRRWSDSRMRLLKRAASYPEVERILVHPGIKKKLCDTVTGDRTWLRKVRPFWGHDYHFHVRIGCQAGSVGCKEQAAPPEGDGCDKSLAWWFTDEPWRPNKNPDAPKARDIMKLSALPKACMAVLNAPSPASEAVVTLGGEGVPQTSVASAPAEAPTVDTTQPPAAANAYSATPTVDIPVPRPKAKVGQSSR</sequence>
<gene>
    <name evidence="10" type="ORF">DY251_00210</name>
</gene>
<dbReference type="Pfam" id="PF03411">
    <property type="entry name" value="Peptidase_M74"/>
    <property type="match status" value="1"/>
</dbReference>
<dbReference type="AlphaFoldDB" id="A0A371XK76"/>
<keyword evidence="7" id="KW-0482">Metalloprotease</keyword>
<dbReference type="InterPro" id="IPR005073">
    <property type="entry name" value="Peptidase_M74"/>
</dbReference>
<dbReference type="GO" id="GO:0046872">
    <property type="term" value="F:metal ion binding"/>
    <property type="evidence" value="ECO:0007669"/>
    <property type="project" value="UniProtKB-KW"/>
</dbReference>
<evidence type="ECO:0000256" key="9">
    <source>
        <dbReference type="SAM" id="SignalP"/>
    </source>
</evidence>
<feature type="region of interest" description="Disordered" evidence="8">
    <location>
        <begin position="314"/>
        <end position="362"/>
    </location>
</feature>
<evidence type="ECO:0000256" key="4">
    <source>
        <dbReference type="ARBA" id="ARBA00022764"/>
    </source>
</evidence>
<name>A0A371XK76_9HYPH</name>
<dbReference type="NCBIfam" id="NF006947">
    <property type="entry name" value="PRK09429.1"/>
    <property type="match status" value="1"/>
</dbReference>